<dbReference type="SUPFAM" id="SSF51556">
    <property type="entry name" value="Metallo-dependent hydrolases"/>
    <property type="match status" value="1"/>
</dbReference>
<evidence type="ECO:0000259" key="1">
    <source>
        <dbReference type="Pfam" id="PF01979"/>
    </source>
</evidence>
<dbReference type="InterPro" id="IPR020043">
    <property type="entry name" value="Deacetylase_Atu3266-like"/>
</dbReference>
<feature type="domain" description="Amidohydrolase-related" evidence="1">
    <location>
        <begin position="69"/>
        <end position="392"/>
    </location>
</feature>
<accession>A0A9D1RCP8</accession>
<dbReference type="PANTHER" id="PTHR42717">
    <property type="entry name" value="DIHYDROOROTASE-RELATED"/>
    <property type="match status" value="1"/>
</dbReference>
<reference evidence="2" key="2">
    <citation type="submission" date="2021-04" db="EMBL/GenBank/DDBJ databases">
        <authorList>
            <person name="Gilroy R."/>
        </authorList>
    </citation>
    <scope>NUCLEOTIDE SEQUENCE</scope>
    <source>
        <strain evidence="2">ChiSxjej1B13-11762</strain>
    </source>
</reference>
<dbReference type="InterPro" id="IPR006680">
    <property type="entry name" value="Amidohydro-rel"/>
</dbReference>
<dbReference type="GO" id="GO:0016810">
    <property type="term" value="F:hydrolase activity, acting on carbon-nitrogen (but not peptide) bonds"/>
    <property type="evidence" value="ECO:0007669"/>
    <property type="project" value="InterPro"/>
</dbReference>
<evidence type="ECO:0000313" key="2">
    <source>
        <dbReference type="EMBL" id="HIW84653.1"/>
    </source>
</evidence>
<dbReference type="Gene3D" id="3.20.20.140">
    <property type="entry name" value="Metal-dependent hydrolases"/>
    <property type="match status" value="2"/>
</dbReference>
<dbReference type="GO" id="GO:0019213">
    <property type="term" value="F:deacetylase activity"/>
    <property type="evidence" value="ECO:0007669"/>
    <property type="project" value="InterPro"/>
</dbReference>
<dbReference type="Proteomes" id="UP000824263">
    <property type="component" value="Unassembled WGS sequence"/>
</dbReference>
<gene>
    <name evidence="2" type="ORF">H9873_10080</name>
</gene>
<dbReference type="EMBL" id="DXGF01000181">
    <property type="protein sequence ID" value="HIW84653.1"/>
    <property type="molecule type" value="Genomic_DNA"/>
</dbReference>
<organism evidence="2 3">
    <name type="scientific">Candidatus Dorea gallistercoris</name>
    <dbReference type="NCBI Taxonomy" id="2838542"/>
    <lineage>
        <taxon>Bacteria</taxon>
        <taxon>Bacillati</taxon>
        <taxon>Bacillota</taxon>
        <taxon>Clostridia</taxon>
        <taxon>Lachnospirales</taxon>
        <taxon>Lachnospiraceae</taxon>
        <taxon>Dorea</taxon>
    </lineage>
</organism>
<comment type="caution">
    <text evidence="2">The sequence shown here is derived from an EMBL/GenBank/DDBJ whole genome shotgun (WGS) entry which is preliminary data.</text>
</comment>
<protein>
    <submittedName>
        <fullName evidence="2">Amidohydrolase family protein</fullName>
    </submittedName>
</protein>
<dbReference type="SUPFAM" id="SSF51338">
    <property type="entry name" value="Composite domain of metallo-dependent hydrolases"/>
    <property type="match status" value="1"/>
</dbReference>
<reference evidence="2" key="1">
    <citation type="journal article" date="2021" name="PeerJ">
        <title>Extensive microbial diversity within the chicken gut microbiome revealed by metagenomics and culture.</title>
        <authorList>
            <person name="Gilroy R."/>
            <person name="Ravi A."/>
            <person name="Getino M."/>
            <person name="Pursley I."/>
            <person name="Horton D.L."/>
            <person name="Alikhan N.F."/>
            <person name="Baker D."/>
            <person name="Gharbi K."/>
            <person name="Hall N."/>
            <person name="Watson M."/>
            <person name="Adriaenssens E.M."/>
            <person name="Foster-Nyarko E."/>
            <person name="Jarju S."/>
            <person name="Secka A."/>
            <person name="Antonio M."/>
            <person name="Oren A."/>
            <person name="Chaudhuri R.R."/>
            <person name="La Ragione R."/>
            <person name="Hildebrand F."/>
            <person name="Pallen M.J."/>
        </authorList>
    </citation>
    <scope>NUCLEOTIDE SEQUENCE</scope>
    <source>
        <strain evidence="2">ChiSxjej1B13-11762</strain>
    </source>
</reference>
<dbReference type="InterPro" id="IPR032466">
    <property type="entry name" value="Metal_Hydrolase"/>
</dbReference>
<evidence type="ECO:0000313" key="3">
    <source>
        <dbReference type="Proteomes" id="UP000824263"/>
    </source>
</evidence>
<dbReference type="InterPro" id="IPR011059">
    <property type="entry name" value="Metal-dep_hydrolase_composite"/>
</dbReference>
<dbReference type="PANTHER" id="PTHR42717:SF1">
    <property type="entry name" value="IMIDAZOLONEPROPIONASE AND RELATED AMIDOHYDROLASES"/>
    <property type="match status" value="1"/>
</dbReference>
<proteinExistence type="predicted"/>
<dbReference type="AlphaFoldDB" id="A0A9D1RCP8"/>
<dbReference type="Pfam" id="PF01979">
    <property type="entry name" value="Amidohydro_1"/>
    <property type="match status" value="1"/>
</dbReference>
<name>A0A9D1RCP8_9FIRM</name>
<sequence length="432" mass="47672">MYGGLGRRILKAHEGKGRLVLKGGLVVDPARHLEEVRDVVIEKDQILEVTPEAAVLPEDRVIDCLGLEVWPGLIDMHLHISDLYEFDTRTAYGAVEDGVTLGLTPGAGNTFMTPALLGAEIDRGLPINIGAYIGGANVLGTMLETEELIRLFRGELPREVRDQKLSRNWITNETAPYAVGIKEHMGHFLLPDEKIRQLFRITEEAGMVFMSHTQDIRHTERICDLAGERAVHLGHASAVGCGTHGDPVEAMRRVIRLCRQEHVTGEFVTTMLRRGRGSREGLQIDRKAREIALQAVADKEVKILVSDGQNQSAMKGFGDTRDNIPCILELIQDQVLDRKSAVAMMTANPARLLADRTGCREWDRYGNLSPGAYANLTVVDVDDKLATYVVTNGKLTAFENRFLRGSGRAGAWVSRFGTHQEMGVGGLSLYQS</sequence>
<dbReference type="Gene3D" id="2.30.40.10">
    <property type="entry name" value="Urease, subunit C, domain 1"/>
    <property type="match status" value="1"/>
</dbReference>